<sequence length="292" mass="32380">MKKLPALFSLLASIGLWYACVQHPQNKKMTLRSDLKVSNHGVNIAYTDTGKGDTTLLFVHGWCINKSYFNNQVKHFSKKYRVVTMDLGGYGQSGKNRNSWTTNDFAGDVTAVINTLKLKNVILVGHSMAGEIIVQTKLDAPHQVIGLVGIDNFKGFDGKPESAKAKADYAKAIAELKMHFKAVTTAYFNQDLFYKTTDTAIRKRVLKDVANADSAIAIASMEDNGFNTVAKLKAIKTKLHLINSDYTPNDTIGFIKAGIPYQLLQIHATGHFPMVEKPTEFNRLLQQAINQI</sequence>
<organism evidence="4 5">
    <name type="scientific">Mucilaginibacter rubeus</name>
    <dbReference type="NCBI Taxonomy" id="2027860"/>
    <lineage>
        <taxon>Bacteria</taxon>
        <taxon>Pseudomonadati</taxon>
        <taxon>Bacteroidota</taxon>
        <taxon>Sphingobacteriia</taxon>
        <taxon>Sphingobacteriales</taxon>
        <taxon>Sphingobacteriaceae</taxon>
        <taxon>Mucilaginibacter</taxon>
    </lineage>
</organism>
<protein>
    <submittedName>
        <fullName evidence="4">Alpha/beta hydrolase</fullName>
    </submittedName>
</protein>
<proteinExistence type="predicted"/>
<evidence type="ECO:0000313" key="4">
    <source>
        <dbReference type="EMBL" id="QEM09297.1"/>
    </source>
</evidence>
<dbReference type="RefSeq" id="WP_112575257.1">
    <property type="nucleotide sequence ID" value="NZ_CP043450.1"/>
</dbReference>
<dbReference type="KEGG" id="mrub:DEO27_004465"/>
<evidence type="ECO:0000259" key="3">
    <source>
        <dbReference type="Pfam" id="PF00561"/>
    </source>
</evidence>
<dbReference type="PANTHER" id="PTHR43798:SF31">
    <property type="entry name" value="AB HYDROLASE SUPERFAMILY PROTEIN YCLE"/>
    <property type="match status" value="1"/>
</dbReference>
<reference evidence="4" key="1">
    <citation type="submission" date="2019-08" db="EMBL/GenBank/DDBJ databases">
        <title>Comparative genome analysis confer to the adaptation heavy metal polluted environment.</title>
        <authorList>
            <person name="Li Y."/>
        </authorList>
    </citation>
    <scope>NUCLEOTIDE SEQUENCE [LARGE SCALE GENOMIC DNA]</scope>
    <source>
        <strain evidence="4">P1</strain>
    </source>
</reference>
<dbReference type="OrthoDB" id="9780932at2"/>
<keyword evidence="1 4" id="KW-0378">Hydrolase</keyword>
<dbReference type="EMBL" id="CP043450">
    <property type="protein sequence ID" value="QEM09297.1"/>
    <property type="molecule type" value="Genomic_DNA"/>
</dbReference>
<dbReference type="GO" id="GO:0016020">
    <property type="term" value="C:membrane"/>
    <property type="evidence" value="ECO:0007669"/>
    <property type="project" value="TreeGrafter"/>
</dbReference>
<evidence type="ECO:0000313" key="5">
    <source>
        <dbReference type="Proteomes" id="UP000251402"/>
    </source>
</evidence>
<dbReference type="InterPro" id="IPR000073">
    <property type="entry name" value="AB_hydrolase_1"/>
</dbReference>
<feature type="signal peptide" evidence="2">
    <location>
        <begin position="1"/>
        <end position="19"/>
    </location>
</feature>
<dbReference type="Proteomes" id="UP000251402">
    <property type="component" value="Chromosome"/>
</dbReference>
<feature type="chain" id="PRO_5022776591" evidence="2">
    <location>
        <begin position="20"/>
        <end position="292"/>
    </location>
</feature>
<keyword evidence="5" id="KW-1185">Reference proteome</keyword>
<gene>
    <name evidence="4" type="ORF">DEO27_004465</name>
</gene>
<dbReference type="PROSITE" id="PS51257">
    <property type="entry name" value="PROKAR_LIPOPROTEIN"/>
    <property type="match status" value="1"/>
</dbReference>
<dbReference type="Gene3D" id="3.40.50.1820">
    <property type="entry name" value="alpha/beta hydrolase"/>
    <property type="match status" value="1"/>
</dbReference>
<dbReference type="Pfam" id="PF00561">
    <property type="entry name" value="Abhydrolase_1"/>
    <property type="match status" value="1"/>
</dbReference>
<dbReference type="SUPFAM" id="SSF53474">
    <property type="entry name" value="alpha/beta-Hydrolases"/>
    <property type="match status" value="1"/>
</dbReference>
<dbReference type="InterPro" id="IPR050266">
    <property type="entry name" value="AB_hydrolase_sf"/>
</dbReference>
<dbReference type="GO" id="GO:0016787">
    <property type="term" value="F:hydrolase activity"/>
    <property type="evidence" value="ECO:0007669"/>
    <property type="project" value="UniProtKB-KW"/>
</dbReference>
<feature type="domain" description="AB hydrolase-1" evidence="3">
    <location>
        <begin position="55"/>
        <end position="277"/>
    </location>
</feature>
<evidence type="ECO:0000256" key="1">
    <source>
        <dbReference type="ARBA" id="ARBA00022801"/>
    </source>
</evidence>
<name>A0A5C1HTC1_9SPHI</name>
<accession>A0A5C1HTC1</accession>
<evidence type="ECO:0000256" key="2">
    <source>
        <dbReference type="SAM" id="SignalP"/>
    </source>
</evidence>
<dbReference type="PANTHER" id="PTHR43798">
    <property type="entry name" value="MONOACYLGLYCEROL LIPASE"/>
    <property type="match status" value="1"/>
</dbReference>
<dbReference type="InterPro" id="IPR029058">
    <property type="entry name" value="AB_hydrolase_fold"/>
</dbReference>
<dbReference type="AlphaFoldDB" id="A0A5C1HTC1"/>
<keyword evidence="2" id="KW-0732">Signal</keyword>